<evidence type="ECO:0000313" key="5">
    <source>
        <dbReference type="Proteomes" id="UP000297245"/>
    </source>
</evidence>
<feature type="chain" id="PRO_5020375696" description="Transmembrane protein" evidence="3">
    <location>
        <begin position="24"/>
        <end position="375"/>
    </location>
</feature>
<accession>A0A4V4HHX3</accession>
<reference evidence="4 5" key="1">
    <citation type="journal article" date="2019" name="Nat. Ecol. Evol.">
        <title>Megaphylogeny resolves global patterns of mushroom evolution.</title>
        <authorList>
            <person name="Varga T."/>
            <person name="Krizsan K."/>
            <person name="Foldi C."/>
            <person name="Dima B."/>
            <person name="Sanchez-Garcia M."/>
            <person name="Sanchez-Ramirez S."/>
            <person name="Szollosi G.J."/>
            <person name="Szarkandi J.G."/>
            <person name="Papp V."/>
            <person name="Albert L."/>
            <person name="Andreopoulos W."/>
            <person name="Angelini C."/>
            <person name="Antonin V."/>
            <person name="Barry K.W."/>
            <person name="Bougher N.L."/>
            <person name="Buchanan P."/>
            <person name="Buyck B."/>
            <person name="Bense V."/>
            <person name="Catcheside P."/>
            <person name="Chovatia M."/>
            <person name="Cooper J."/>
            <person name="Damon W."/>
            <person name="Desjardin D."/>
            <person name="Finy P."/>
            <person name="Geml J."/>
            <person name="Haridas S."/>
            <person name="Hughes K."/>
            <person name="Justo A."/>
            <person name="Karasinski D."/>
            <person name="Kautmanova I."/>
            <person name="Kiss B."/>
            <person name="Kocsube S."/>
            <person name="Kotiranta H."/>
            <person name="LaButti K.M."/>
            <person name="Lechner B.E."/>
            <person name="Liimatainen K."/>
            <person name="Lipzen A."/>
            <person name="Lukacs Z."/>
            <person name="Mihaltcheva S."/>
            <person name="Morgado L.N."/>
            <person name="Niskanen T."/>
            <person name="Noordeloos M.E."/>
            <person name="Ohm R.A."/>
            <person name="Ortiz-Santana B."/>
            <person name="Ovrebo C."/>
            <person name="Racz N."/>
            <person name="Riley R."/>
            <person name="Savchenko A."/>
            <person name="Shiryaev A."/>
            <person name="Soop K."/>
            <person name="Spirin V."/>
            <person name="Szebenyi C."/>
            <person name="Tomsovsky M."/>
            <person name="Tulloss R.E."/>
            <person name="Uehling J."/>
            <person name="Grigoriev I.V."/>
            <person name="Vagvolgyi C."/>
            <person name="Papp T."/>
            <person name="Martin F.M."/>
            <person name="Miettinen O."/>
            <person name="Hibbett D.S."/>
            <person name="Nagy L.G."/>
        </authorList>
    </citation>
    <scope>NUCLEOTIDE SEQUENCE [LARGE SCALE GENOMIC DNA]</scope>
    <source>
        <strain evidence="4 5">CBS 962.96</strain>
    </source>
</reference>
<name>A0A4V4HHX3_DENBC</name>
<dbReference type="EMBL" id="ML179057">
    <property type="protein sequence ID" value="THV04366.1"/>
    <property type="molecule type" value="Genomic_DNA"/>
</dbReference>
<evidence type="ECO:0000256" key="3">
    <source>
        <dbReference type="SAM" id="SignalP"/>
    </source>
</evidence>
<keyword evidence="2" id="KW-0812">Transmembrane</keyword>
<dbReference type="OrthoDB" id="2576311at2759"/>
<dbReference type="AlphaFoldDB" id="A0A4V4HHX3"/>
<feature type="region of interest" description="Disordered" evidence="1">
    <location>
        <begin position="253"/>
        <end position="285"/>
    </location>
</feature>
<feature type="transmembrane region" description="Helical" evidence="2">
    <location>
        <begin position="199"/>
        <end position="224"/>
    </location>
</feature>
<evidence type="ECO:0000256" key="2">
    <source>
        <dbReference type="SAM" id="Phobius"/>
    </source>
</evidence>
<feature type="compositionally biased region" description="Low complexity" evidence="1">
    <location>
        <begin position="162"/>
        <end position="191"/>
    </location>
</feature>
<keyword evidence="3" id="KW-0732">Signal</keyword>
<keyword evidence="2" id="KW-0472">Membrane</keyword>
<evidence type="ECO:0000256" key="1">
    <source>
        <dbReference type="SAM" id="MobiDB-lite"/>
    </source>
</evidence>
<feature type="region of interest" description="Disordered" evidence="1">
    <location>
        <begin position="152"/>
        <end position="195"/>
    </location>
</feature>
<feature type="signal peptide" evidence="3">
    <location>
        <begin position="1"/>
        <end position="23"/>
    </location>
</feature>
<dbReference type="Proteomes" id="UP000297245">
    <property type="component" value="Unassembled WGS sequence"/>
</dbReference>
<keyword evidence="5" id="KW-1185">Reference proteome</keyword>
<proteinExistence type="predicted"/>
<keyword evidence="2" id="KW-1133">Transmembrane helix</keyword>
<feature type="compositionally biased region" description="Low complexity" evidence="1">
    <location>
        <begin position="262"/>
        <end position="281"/>
    </location>
</feature>
<protein>
    <recommendedName>
        <fullName evidence="6">Transmembrane protein</fullName>
    </recommendedName>
</protein>
<evidence type="ECO:0008006" key="6">
    <source>
        <dbReference type="Google" id="ProtNLM"/>
    </source>
</evidence>
<organism evidence="4 5">
    <name type="scientific">Dendrothele bispora (strain CBS 962.96)</name>
    <dbReference type="NCBI Taxonomy" id="1314807"/>
    <lineage>
        <taxon>Eukaryota</taxon>
        <taxon>Fungi</taxon>
        <taxon>Dikarya</taxon>
        <taxon>Basidiomycota</taxon>
        <taxon>Agaricomycotina</taxon>
        <taxon>Agaricomycetes</taxon>
        <taxon>Agaricomycetidae</taxon>
        <taxon>Agaricales</taxon>
        <taxon>Agaricales incertae sedis</taxon>
        <taxon>Dendrothele</taxon>
    </lineage>
</organism>
<sequence length="375" mass="40197">MLSFTIGPVLLGVVLFSPSKALAQTSTSTASCTDPTFANANPCEVAAKVGQICISSFTIPAINPSQSYGAQPGQPNQISCTCTTIYFSLLSLCSYCQDVGFITPWQDFTSGCASVFTESGFPVTLPSDLAVPDWAFLPLLANGSVNAPAIIADQKPDRVNNSTSVSTPQPSSPVQTQIQTPAPTPTTASSPRSNRKRDAAIIAGSVVGGLALLLSVAIGFWYWLTRLQRESLKEVEDKKPHSLAVPVPFEVRRPVDPLPEKGSNSSSRLSQQPSQSSLRGSWLESDDGTRCLTVTSEPDVRSSTHGTHLSVLSTQHQHQIAHGPPMIIVQGQNTETSFSTEPESRDEVHELRTQVNMLTTEVCRLSRETAPPAYN</sequence>
<gene>
    <name evidence="4" type="ORF">K435DRAFT_774470</name>
</gene>
<evidence type="ECO:0000313" key="4">
    <source>
        <dbReference type="EMBL" id="THV04366.1"/>
    </source>
</evidence>